<accession>A0A818NGR3</accession>
<reference evidence="2" key="1">
    <citation type="submission" date="2021-02" db="EMBL/GenBank/DDBJ databases">
        <authorList>
            <person name="Nowell W R."/>
        </authorList>
    </citation>
    <scope>NUCLEOTIDE SEQUENCE</scope>
</reference>
<protein>
    <recommendedName>
        <fullName evidence="1">LicD/FKTN/FKRP nucleotidyltransferase domain-containing protein</fullName>
    </recommendedName>
</protein>
<dbReference type="GO" id="GO:0009100">
    <property type="term" value="P:glycoprotein metabolic process"/>
    <property type="evidence" value="ECO:0007669"/>
    <property type="project" value="UniProtKB-ARBA"/>
</dbReference>
<sequence>MTTWESTHPCLTSKENRAKLVYMVKSFTEIMTELNVTHWVDFGTLLGALRYESIVIWDHDADVSFDRKFAELLHVSGKAHKIAKERYNMYLNAAVIVYEGMQTDIYSWNKEWNDGSYIYTKAANRGLELFESQFNDFNASFIDKTVLIPFGGGFVRSPYPPMEFIKQRYPTSYKRSIPFKVSCYFPWNIPHWLFHNQPLHTIE</sequence>
<dbReference type="InterPro" id="IPR007074">
    <property type="entry name" value="LicD/FKTN/FKRP_NTP_transf"/>
</dbReference>
<feature type="domain" description="LicD/FKTN/FKRP nucleotidyltransferase" evidence="1">
    <location>
        <begin position="34"/>
        <end position="74"/>
    </location>
</feature>
<evidence type="ECO:0000259" key="1">
    <source>
        <dbReference type="Pfam" id="PF04991"/>
    </source>
</evidence>
<dbReference type="AlphaFoldDB" id="A0A818NGR3"/>
<proteinExistence type="predicted"/>
<organism evidence="2 3">
    <name type="scientific">Adineta steineri</name>
    <dbReference type="NCBI Taxonomy" id="433720"/>
    <lineage>
        <taxon>Eukaryota</taxon>
        <taxon>Metazoa</taxon>
        <taxon>Spiralia</taxon>
        <taxon>Gnathifera</taxon>
        <taxon>Rotifera</taxon>
        <taxon>Eurotatoria</taxon>
        <taxon>Bdelloidea</taxon>
        <taxon>Adinetida</taxon>
        <taxon>Adinetidae</taxon>
        <taxon>Adineta</taxon>
    </lineage>
</organism>
<name>A0A818NGR3_9BILA</name>
<comment type="caution">
    <text evidence="2">The sequence shown here is derived from an EMBL/GenBank/DDBJ whole genome shotgun (WGS) entry which is preliminary data.</text>
</comment>
<dbReference type="PANTHER" id="PTHR13627">
    <property type="entry name" value="FUKUTIN RELATED PROTEIN"/>
    <property type="match status" value="1"/>
</dbReference>
<dbReference type="Pfam" id="PF04991">
    <property type="entry name" value="LicD"/>
    <property type="match status" value="1"/>
</dbReference>
<evidence type="ECO:0000313" key="2">
    <source>
        <dbReference type="EMBL" id="CAF3603671.1"/>
    </source>
</evidence>
<evidence type="ECO:0000313" key="3">
    <source>
        <dbReference type="Proteomes" id="UP000663881"/>
    </source>
</evidence>
<dbReference type="Proteomes" id="UP000663881">
    <property type="component" value="Unassembled WGS sequence"/>
</dbReference>
<gene>
    <name evidence="2" type="ORF">OKA104_LOCUS6752</name>
</gene>
<dbReference type="EMBL" id="CAJOAY010000252">
    <property type="protein sequence ID" value="CAF3603671.1"/>
    <property type="molecule type" value="Genomic_DNA"/>
</dbReference>
<dbReference type="InterPro" id="IPR052613">
    <property type="entry name" value="LicD_transferase"/>
</dbReference>
<dbReference type="PANTHER" id="PTHR13627:SF31">
    <property type="entry name" value="RIBITOL 5-PHOSPHATE TRANSFERASE FKRP"/>
    <property type="match status" value="1"/>
</dbReference>